<dbReference type="RefSeq" id="XP_016217479.1">
    <property type="nucleotide sequence ID" value="XM_016354467.1"/>
</dbReference>
<organism evidence="2 3">
    <name type="scientific">Verruconis gallopava</name>
    <dbReference type="NCBI Taxonomy" id="253628"/>
    <lineage>
        <taxon>Eukaryota</taxon>
        <taxon>Fungi</taxon>
        <taxon>Dikarya</taxon>
        <taxon>Ascomycota</taxon>
        <taxon>Pezizomycotina</taxon>
        <taxon>Dothideomycetes</taxon>
        <taxon>Pleosporomycetidae</taxon>
        <taxon>Venturiales</taxon>
        <taxon>Sympoventuriaceae</taxon>
        <taxon>Verruconis</taxon>
    </lineage>
</organism>
<feature type="region of interest" description="Disordered" evidence="1">
    <location>
        <begin position="365"/>
        <end position="404"/>
    </location>
</feature>
<evidence type="ECO:0000313" key="2">
    <source>
        <dbReference type="EMBL" id="KIW07610.1"/>
    </source>
</evidence>
<dbReference type="Proteomes" id="UP000053259">
    <property type="component" value="Unassembled WGS sequence"/>
</dbReference>
<proteinExistence type="predicted"/>
<feature type="compositionally biased region" description="Basic residues" evidence="1">
    <location>
        <begin position="64"/>
        <end position="76"/>
    </location>
</feature>
<dbReference type="VEuPathDB" id="FungiDB:PV09_01560"/>
<accession>A0A0D2AMC0</accession>
<dbReference type="GeneID" id="27309533"/>
<feature type="compositionally biased region" description="Basic and acidic residues" evidence="1">
    <location>
        <begin position="117"/>
        <end position="134"/>
    </location>
</feature>
<sequence length="649" mass="70730">MDIIQWLKDTAAATRPTLPKPAAHLPEVVEDPVQSTSPHPRKVCQRLGADSSILTPEHTPSKVAHVKHSQGAKLARRASSASLDSHRIPPDGTVSTHSNIKSAGLYQRRKRCKPRPNKYDLKVERTREVKEPSKRSKAKKPNLRKDKKKRSNDKLVAPVVRGFHAPNVLRERLTLPTVFNPGLFKKGKASSPFKGRGPPDLAFSEKRFLQKRTDLHDAAILAGKGKSKLRKGRSAQIEEEISAYFGGTRPPSVEKNVGDPFNRLFTRFDHEARAQRKDLRGDVSESNLGHVQVEQIEGKVARATSPCLKETSTTYFSWSTSLNTGTGIAPRQARHRDSFPLSASDLHVDGRQDGAQRTCCALLGGSNLQGSSEPGHEHSKQSSLNEQHATRADRVTGDTQERERYEKQNVERIGSAATLQTQSALGTEILALPSSPPGLEALGDMASEGVGSNQKGVITSGPSGLDLKKSSSDRSSSSTSIGELLKDCDAVFAKPSSLEVLSDAEDEHCGYQSLSGRDYSEQTSLRHADGVNPVHEDLRRSWRITNENVTIRDASRPELWEHMSIGSGGYSYLHEEGLAAGLQEEQAACGRSSLSVEGLHGDKTVGIEVADTACLAADWAASIRHGGEEQDGDDGDATLDGFWRPNILY</sequence>
<keyword evidence="3" id="KW-1185">Reference proteome</keyword>
<evidence type="ECO:0000313" key="3">
    <source>
        <dbReference type="Proteomes" id="UP000053259"/>
    </source>
</evidence>
<dbReference type="InParanoid" id="A0A0D2AMC0"/>
<protein>
    <submittedName>
        <fullName evidence="2">Uncharacterized protein</fullName>
    </submittedName>
</protein>
<feature type="region of interest" description="Disordered" evidence="1">
    <location>
        <begin position="440"/>
        <end position="480"/>
    </location>
</feature>
<dbReference type="OrthoDB" id="2537141at2759"/>
<feature type="compositionally biased region" description="Basic residues" evidence="1">
    <location>
        <begin position="135"/>
        <end position="151"/>
    </location>
</feature>
<reference evidence="2 3" key="1">
    <citation type="submission" date="2015-01" db="EMBL/GenBank/DDBJ databases">
        <title>The Genome Sequence of Ochroconis gallopava CBS43764.</title>
        <authorList>
            <consortium name="The Broad Institute Genomics Platform"/>
            <person name="Cuomo C."/>
            <person name="de Hoog S."/>
            <person name="Gorbushina A."/>
            <person name="Stielow B."/>
            <person name="Teixiera M."/>
            <person name="Abouelleil A."/>
            <person name="Chapman S.B."/>
            <person name="Priest M."/>
            <person name="Young S.K."/>
            <person name="Wortman J."/>
            <person name="Nusbaum C."/>
            <person name="Birren B."/>
        </authorList>
    </citation>
    <scope>NUCLEOTIDE SEQUENCE [LARGE SCALE GENOMIC DNA]</scope>
    <source>
        <strain evidence="2 3">CBS 43764</strain>
    </source>
</reference>
<dbReference type="STRING" id="253628.A0A0D2AMC0"/>
<dbReference type="EMBL" id="KN847532">
    <property type="protein sequence ID" value="KIW07610.1"/>
    <property type="molecule type" value="Genomic_DNA"/>
</dbReference>
<dbReference type="HOGENOM" id="CLU_422230_0_0_1"/>
<evidence type="ECO:0000256" key="1">
    <source>
        <dbReference type="SAM" id="MobiDB-lite"/>
    </source>
</evidence>
<dbReference type="AlphaFoldDB" id="A0A0D2AMC0"/>
<feature type="compositionally biased region" description="Basic and acidic residues" evidence="1">
    <location>
        <begin position="388"/>
        <end position="404"/>
    </location>
</feature>
<feature type="compositionally biased region" description="Basic residues" evidence="1">
    <location>
        <begin position="107"/>
        <end position="116"/>
    </location>
</feature>
<name>A0A0D2AMC0_9PEZI</name>
<feature type="region of interest" description="Disordered" evidence="1">
    <location>
        <begin position="9"/>
        <end position="154"/>
    </location>
</feature>
<gene>
    <name evidence="2" type="ORF">PV09_01560</name>
</gene>